<protein>
    <submittedName>
        <fullName evidence="2">Uncharacterized protein</fullName>
    </submittedName>
</protein>
<feature type="region of interest" description="Disordered" evidence="1">
    <location>
        <begin position="430"/>
        <end position="474"/>
    </location>
</feature>
<dbReference type="AlphaFoldDB" id="A0A2I8VFB4"/>
<evidence type="ECO:0000256" key="1">
    <source>
        <dbReference type="SAM" id="MobiDB-lite"/>
    </source>
</evidence>
<reference evidence="2 3" key="1">
    <citation type="submission" date="2018-01" db="EMBL/GenBank/DDBJ databases">
        <title>Complete genome sequence of Salinigranum rubrum GX10T, an extremely halophilic archaeon isolated from a marine solar saltern.</title>
        <authorList>
            <person name="Han S."/>
        </authorList>
    </citation>
    <scope>NUCLEOTIDE SEQUENCE [LARGE SCALE GENOMIC DNA]</scope>
    <source>
        <strain evidence="2 3">GX10</strain>
    </source>
</reference>
<dbReference type="OrthoDB" id="232948at2157"/>
<organism evidence="2 3">
    <name type="scientific">Salinigranum rubrum</name>
    <dbReference type="NCBI Taxonomy" id="755307"/>
    <lineage>
        <taxon>Archaea</taxon>
        <taxon>Methanobacteriati</taxon>
        <taxon>Methanobacteriota</taxon>
        <taxon>Stenosarchaea group</taxon>
        <taxon>Halobacteria</taxon>
        <taxon>Halobacteriales</taxon>
        <taxon>Haloferacaceae</taxon>
        <taxon>Salinigranum</taxon>
    </lineage>
</organism>
<dbReference type="RefSeq" id="WP_103424155.1">
    <property type="nucleotide sequence ID" value="NZ_CP026309.1"/>
</dbReference>
<dbReference type="EMBL" id="CP026309">
    <property type="protein sequence ID" value="AUV80616.1"/>
    <property type="molecule type" value="Genomic_DNA"/>
</dbReference>
<evidence type="ECO:0000313" key="3">
    <source>
        <dbReference type="Proteomes" id="UP000236584"/>
    </source>
</evidence>
<gene>
    <name evidence="2" type="ORF">C2R22_02210</name>
</gene>
<dbReference type="Proteomes" id="UP000236584">
    <property type="component" value="Chromosome"/>
</dbReference>
<name>A0A2I8VFB4_9EURY</name>
<accession>A0A2I8VFB4</accession>
<sequence>MQRGSLVRVVLVALLVLVGTVPATVVAAEPTVDLAVDGTSMDPGDRLVVPENPVLSVEASARTTVERVVVRVDGRTVQTWVPGTQTMSESMRLDLPNEPQVIQVVVTGSDGSVAASQITVVKDEVAPFIGFDEPFESDPRGRPPADVSLSESRVTLSGTLTDASNVEFVRITREHRAQTAVDFEVVSQTHVIRDPGEEFSQELFLGPGDNTVRVVVQDEFGNSRTYDLSFSIADTTDPTLSFDGVPEETSSSTVFVNGTAADNVQVNDVSYAVFGEVSRRSVVVGQGPAADPARERVRFSREVELVPGPNRITVWATDTSGNEVQELVVVNYVRNVVPTLAVDETRTHLVAGEEVHVYGAARDGRVSSLSVETVDESGTVVDFAQVYDGGDVWNDIEFEEELGLASGGDTTVVVRAVDADGTEHVTRYAVPTAASADGEGSSDDAGALTTEVPAEGGAPADEPSGESEGSEATNTATAVEDGGFGVFAVGALLLVVLSVARLRNVTVDVPIEKYVDMEDTSVSLPSLSSLPSFPRIRR</sequence>
<proteinExistence type="predicted"/>
<dbReference type="InterPro" id="IPR013783">
    <property type="entry name" value="Ig-like_fold"/>
</dbReference>
<dbReference type="GeneID" id="35590865"/>
<dbReference type="KEGG" id="srub:C2R22_02210"/>
<evidence type="ECO:0000313" key="2">
    <source>
        <dbReference type="EMBL" id="AUV80616.1"/>
    </source>
</evidence>
<keyword evidence="3" id="KW-1185">Reference proteome</keyword>
<dbReference type="Gene3D" id="2.60.40.10">
    <property type="entry name" value="Immunoglobulins"/>
    <property type="match status" value="2"/>
</dbReference>